<dbReference type="EMBL" id="FQWD01000002">
    <property type="protein sequence ID" value="SHG18054.1"/>
    <property type="molecule type" value="Genomic_DNA"/>
</dbReference>
<dbReference type="STRING" id="634436.SAMN05216361_1569"/>
<dbReference type="OrthoDB" id="5822620at2"/>
<reference evidence="2" key="1">
    <citation type="submission" date="2016-11" db="EMBL/GenBank/DDBJ databases">
        <authorList>
            <person name="Varghese N."/>
            <person name="Submissions S."/>
        </authorList>
    </citation>
    <scope>NUCLEOTIDE SEQUENCE [LARGE SCALE GENOMIC DNA]</scope>
    <source>
        <strain evidence="2">CGMCC 1.8995</strain>
    </source>
</reference>
<dbReference type="AlphaFoldDB" id="A0A1M5HQ06"/>
<organism evidence="1 2">
    <name type="scientific">Marisediminitalea aggregata</name>
    <dbReference type="NCBI Taxonomy" id="634436"/>
    <lineage>
        <taxon>Bacteria</taxon>
        <taxon>Pseudomonadati</taxon>
        <taxon>Pseudomonadota</taxon>
        <taxon>Gammaproteobacteria</taxon>
        <taxon>Alteromonadales</taxon>
        <taxon>Alteromonadaceae</taxon>
        <taxon>Marisediminitalea</taxon>
    </lineage>
</organism>
<proteinExistence type="predicted"/>
<evidence type="ECO:0000313" key="1">
    <source>
        <dbReference type="EMBL" id="SHG18054.1"/>
    </source>
</evidence>
<sequence length="89" mass="10315">MSVDKLLAKHQSLTHTENVRVASHTQRQDGEWVRHTLMLEGVDVPFVFKRTKPYQSLKGARVNLTYYPVTETVAGMEFEQMKVVRIKRA</sequence>
<protein>
    <submittedName>
        <fullName evidence="1">Uncharacterized protein</fullName>
    </submittedName>
</protein>
<name>A0A1M5HQ06_9ALTE</name>
<evidence type="ECO:0000313" key="2">
    <source>
        <dbReference type="Proteomes" id="UP000184520"/>
    </source>
</evidence>
<dbReference type="Proteomes" id="UP000184520">
    <property type="component" value="Unassembled WGS sequence"/>
</dbReference>
<accession>A0A1M5HQ06</accession>
<dbReference type="RefSeq" id="WP_073320332.1">
    <property type="nucleotide sequence ID" value="NZ_FQWD01000002.1"/>
</dbReference>
<gene>
    <name evidence="1" type="ORF">SAMN05216361_1569</name>
</gene>
<keyword evidence="2" id="KW-1185">Reference proteome</keyword>